<comment type="caution">
    <text evidence="1">The sequence shown here is derived from an EMBL/GenBank/DDBJ whole genome shotgun (WGS) entry which is preliminary data.</text>
</comment>
<dbReference type="EMBL" id="JAZEWV010000002">
    <property type="protein sequence ID" value="MEE4541136.1"/>
    <property type="molecule type" value="Genomic_DNA"/>
</dbReference>
<evidence type="ECO:0000313" key="1">
    <source>
        <dbReference type="EMBL" id="MEE4541136.1"/>
    </source>
</evidence>
<dbReference type="RefSeq" id="WP_330793020.1">
    <property type="nucleotide sequence ID" value="NZ_JAZEWV010000002.1"/>
</dbReference>
<name>A0ABU7P5R0_9ACTN</name>
<sequence length="106" mass="11840">MHRGRPTVGLGVGRDRHVDELAERSADWIGSVLRKPVVLYVRLNEDRWAYAARSAFADGDRTIGRLYDQRLAPQGQQERLIAAGHVHGKGWIETVGLPWSTRAATP</sequence>
<reference evidence="1 2" key="1">
    <citation type="submission" date="2023-12" db="EMBL/GenBank/DDBJ databases">
        <title>Streptomyces sp. V4-01.</title>
        <authorList>
            <person name="Somphong A."/>
            <person name="Phongsopitanun W."/>
        </authorList>
    </citation>
    <scope>NUCLEOTIDE SEQUENCE [LARGE SCALE GENOMIC DNA]</scope>
    <source>
        <strain evidence="1 2">V4-01</strain>
    </source>
</reference>
<proteinExistence type="predicted"/>
<gene>
    <name evidence="1" type="ORF">V2S66_04030</name>
</gene>
<dbReference type="Proteomes" id="UP001344658">
    <property type="component" value="Unassembled WGS sequence"/>
</dbReference>
<accession>A0ABU7P5R0</accession>
<evidence type="ECO:0000313" key="2">
    <source>
        <dbReference type="Proteomes" id="UP001344658"/>
    </source>
</evidence>
<protein>
    <submittedName>
        <fullName evidence="1">Uncharacterized protein</fullName>
    </submittedName>
</protein>
<organism evidence="1 2">
    <name type="scientific">Actinacidiphila polyblastidii</name>
    <dbReference type="NCBI Taxonomy" id="3110430"/>
    <lineage>
        <taxon>Bacteria</taxon>
        <taxon>Bacillati</taxon>
        <taxon>Actinomycetota</taxon>
        <taxon>Actinomycetes</taxon>
        <taxon>Kitasatosporales</taxon>
        <taxon>Streptomycetaceae</taxon>
        <taxon>Actinacidiphila</taxon>
    </lineage>
</organism>
<keyword evidence="2" id="KW-1185">Reference proteome</keyword>